<feature type="transmembrane region" description="Helical" evidence="12">
    <location>
        <begin position="197"/>
        <end position="219"/>
    </location>
</feature>
<dbReference type="EMBL" id="JAWSTH010000120">
    <property type="protein sequence ID" value="MDW5598130.1"/>
    <property type="molecule type" value="Genomic_DNA"/>
</dbReference>
<name>A0ABU4I050_9ACTN</name>
<evidence type="ECO:0000256" key="2">
    <source>
        <dbReference type="ARBA" id="ARBA00009137"/>
    </source>
</evidence>
<feature type="transmembrane region" description="Helical" evidence="12">
    <location>
        <begin position="342"/>
        <end position="364"/>
    </location>
</feature>
<dbReference type="RefSeq" id="WP_318600598.1">
    <property type="nucleotide sequence ID" value="NZ_JAWSTH010000120.1"/>
</dbReference>
<reference evidence="14" key="1">
    <citation type="submission" date="2023-07" db="EMBL/GenBank/DDBJ databases">
        <title>Conexibacter stalactiti sp. nov., isolated from stalactites in a lava cave and emended description of the genus Conexibacter.</title>
        <authorList>
            <person name="Lee S.D."/>
        </authorList>
    </citation>
    <scope>NUCLEOTIDE SEQUENCE [LARGE SCALE GENOMIC DNA]</scope>
    <source>
        <strain evidence="14">KCTC 39840</strain>
    </source>
</reference>
<dbReference type="PIRSF" id="PIRSF006247">
    <property type="entry name" value="TrkH"/>
    <property type="match status" value="1"/>
</dbReference>
<evidence type="ECO:0000256" key="6">
    <source>
        <dbReference type="ARBA" id="ARBA00022538"/>
    </source>
</evidence>
<feature type="transmembrane region" description="Helical" evidence="12">
    <location>
        <begin position="78"/>
        <end position="100"/>
    </location>
</feature>
<comment type="similarity">
    <text evidence="2">Belongs to the TrkH potassium transport family.</text>
</comment>
<proteinExistence type="inferred from homology"/>
<feature type="transmembrane region" description="Helical" evidence="12">
    <location>
        <begin position="248"/>
        <end position="271"/>
    </location>
</feature>
<evidence type="ECO:0000256" key="1">
    <source>
        <dbReference type="ARBA" id="ARBA00004429"/>
    </source>
</evidence>
<gene>
    <name evidence="13" type="ORF">R7226_27485</name>
</gene>
<dbReference type="Pfam" id="PF02386">
    <property type="entry name" value="TrkH"/>
    <property type="match status" value="1"/>
</dbReference>
<evidence type="ECO:0000256" key="3">
    <source>
        <dbReference type="ARBA" id="ARBA00022448"/>
    </source>
</evidence>
<comment type="caution">
    <text evidence="13">The sequence shown here is derived from an EMBL/GenBank/DDBJ whole genome shotgun (WGS) entry which is preliminary data.</text>
</comment>
<keyword evidence="8" id="KW-0630">Potassium</keyword>
<keyword evidence="10" id="KW-0406">Ion transport</keyword>
<evidence type="ECO:0000256" key="4">
    <source>
        <dbReference type="ARBA" id="ARBA00022475"/>
    </source>
</evidence>
<keyword evidence="11 12" id="KW-0472">Membrane</keyword>
<feature type="transmembrane region" description="Helical" evidence="12">
    <location>
        <begin position="291"/>
        <end position="310"/>
    </location>
</feature>
<keyword evidence="4" id="KW-1003">Cell membrane</keyword>
<dbReference type="PANTHER" id="PTHR32024">
    <property type="entry name" value="TRK SYSTEM POTASSIUM UPTAKE PROTEIN TRKG-RELATED"/>
    <property type="match status" value="1"/>
</dbReference>
<feature type="transmembrane region" description="Helical" evidence="12">
    <location>
        <begin position="409"/>
        <end position="433"/>
    </location>
</feature>
<organism evidence="13 14">
    <name type="scientific">Conexibacter stalactiti</name>
    <dbReference type="NCBI Taxonomy" id="1940611"/>
    <lineage>
        <taxon>Bacteria</taxon>
        <taxon>Bacillati</taxon>
        <taxon>Actinomycetota</taxon>
        <taxon>Thermoleophilia</taxon>
        <taxon>Solirubrobacterales</taxon>
        <taxon>Conexibacteraceae</taxon>
        <taxon>Conexibacter</taxon>
    </lineage>
</organism>
<dbReference type="InterPro" id="IPR003445">
    <property type="entry name" value="Cat_transpt"/>
</dbReference>
<evidence type="ECO:0000256" key="10">
    <source>
        <dbReference type="ARBA" id="ARBA00023065"/>
    </source>
</evidence>
<evidence type="ECO:0000313" key="14">
    <source>
        <dbReference type="Proteomes" id="UP001284601"/>
    </source>
</evidence>
<feature type="transmembrane region" description="Helical" evidence="12">
    <location>
        <begin position="45"/>
        <end position="66"/>
    </location>
</feature>
<feature type="transmembrane region" description="Helical" evidence="12">
    <location>
        <begin position="477"/>
        <end position="500"/>
    </location>
</feature>
<keyword evidence="7 12" id="KW-0812">Transmembrane</keyword>
<dbReference type="PANTHER" id="PTHR32024:SF2">
    <property type="entry name" value="TRK SYSTEM POTASSIUM UPTAKE PROTEIN TRKG-RELATED"/>
    <property type="match status" value="1"/>
</dbReference>
<evidence type="ECO:0000256" key="7">
    <source>
        <dbReference type="ARBA" id="ARBA00022692"/>
    </source>
</evidence>
<evidence type="ECO:0000256" key="11">
    <source>
        <dbReference type="ARBA" id="ARBA00023136"/>
    </source>
</evidence>
<feature type="transmembrane region" description="Helical" evidence="12">
    <location>
        <begin position="12"/>
        <end position="33"/>
    </location>
</feature>
<evidence type="ECO:0000256" key="5">
    <source>
        <dbReference type="ARBA" id="ARBA00022519"/>
    </source>
</evidence>
<accession>A0ABU4I050</accession>
<keyword evidence="9 12" id="KW-1133">Transmembrane helix</keyword>
<evidence type="ECO:0000313" key="13">
    <source>
        <dbReference type="EMBL" id="MDW5598130.1"/>
    </source>
</evidence>
<comment type="subcellular location">
    <subcellularLocation>
        <location evidence="1">Cell inner membrane</location>
        <topology evidence="1">Multi-pass membrane protein</topology>
    </subcellularLocation>
</comment>
<keyword evidence="14" id="KW-1185">Reference proteome</keyword>
<evidence type="ECO:0000256" key="12">
    <source>
        <dbReference type="SAM" id="Phobius"/>
    </source>
</evidence>
<evidence type="ECO:0000256" key="9">
    <source>
        <dbReference type="ARBA" id="ARBA00022989"/>
    </source>
</evidence>
<protein>
    <submittedName>
        <fullName evidence="13">TrkH family potassium uptake protein</fullName>
    </submittedName>
</protein>
<evidence type="ECO:0000256" key="8">
    <source>
        <dbReference type="ARBA" id="ARBA00022958"/>
    </source>
</evidence>
<keyword evidence="6" id="KW-0633">Potassium transport</keyword>
<keyword evidence="3" id="KW-0813">Transport</keyword>
<feature type="transmembrane region" description="Helical" evidence="12">
    <location>
        <begin position="144"/>
        <end position="164"/>
    </location>
</feature>
<reference evidence="13 14" key="2">
    <citation type="submission" date="2023-10" db="EMBL/GenBank/DDBJ databases">
        <authorList>
            <person name="Han X.F."/>
        </authorList>
    </citation>
    <scope>NUCLEOTIDE SEQUENCE [LARGE SCALE GENOMIC DNA]</scope>
    <source>
        <strain evidence="13 14">KCTC 39840</strain>
    </source>
</reference>
<dbReference type="Proteomes" id="UP001284601">
    <property type="component" value="Unassembled WGS sequence"/>
</dbReference>
<dbReference type="InterPro" id="IPR004772">
    <property type="entry name" value="TrkH"/>
</dbReference>
<sequence length="507" mass="54118">MTARRRSRLGVDLGAVFDLVGGVLRWVGLAFIAPTLVALFAGEAIWPWLAAGGAASGTGLLLDRLTHERRADRIGQREGFLVIALVWLLVPVFGALPFVLSGEPQLSAPVDAYFEAMSGFTATGGSVVPSIEELGEATQFWRQLSHWLGGMGIIVLAIAVLPRLRVGGRRLLQSELAGPTELEKFGATIRETARNLWSLYVGLTLVATLVLASVGWLGLDPAMTPWQAFAHASSAMALGGFSPQGESVAAFAPISQWILVVVMVVAGINFLRLFNVIFKQRAKELLRDEEVRLYGGFLLVATALLLAELLRSGDYAGEEAVRQSAFQATSIMTTTGFATADYTLWGSLATVTLLLLMFVGASAGSTGGSIKVVRHLLLFRIVRRDLAQAAHPHVVVPVRKNGIVVDEQALRSTVLFVLLYLFVFALGSLGLVIDAERTGVELSAFDAIGAAASSIGNVGPAFGDAGPYGSFASYSNLSTAILTALMWLGRVEIVPVAVLLTRTFWRP</sequence>
<keyword evidence="5" id="KW-0997">Cell inner membrane</keyword>